<proteinExistence type="predicted"/>
<evidence type="ECO:0000313" key="3">
    <source>
        <dbReference type="Proteomes" id="UP000243459"/>
    </source>
</evidence>
<evidence type="ECO:0000256" key="1">
    <source>
        <dbReference type="SAM" id="MobiDB-lite"/>
    </source>
</evidence>
<keyword evidence="3" id="KW-1185">Reference proteome</keyword>
<name>A0A5P1FNG8_ASPOF</name>
<gene>
    <name evidence="2" type="ORF">A4U43_C02F15240</name>
</gene>
<reference evidence="3" key="1">
    <citation type="journal article" date="2017" name="Nat. Commun.">
        <title>The asparagus genome sheds light on the origin and evolution of a young Y chromosome.</title>
        <authorList>
            <person name="Harkess A."/>
            <person name="Zhou J."/>
            <person name="Xu C."/>
            <person name="Bowers J.E."/>
            <person name="Van der Hulst R."/>
            <person name="Ayyampalayam S."/>
            <person name="Mercati F."/>
            <person name="Riccardi P."/>
            <person name="McKain M.R."/>
            <person name="Kakrana A."/>
            <person name="Tang H."/>
            <person name="Ray J."/>
            <person name="Groenendijk J."/>
            <person name="Arikit S."/>
            <person name="Mathioni S.M."/>
            <person name="Nakano M."/>
            <person name="Shan H."/>
            <person name="Telgmann-Rauber A."/>
            <person name="Kanno A."/>
            <person name="Yue Z."/>
            <person name="Chen H."/>
            <person name="Li W."/>
            <person name="Chen Y."/>
            <person name="Xu X."/>
            <person name="Zhang Y."/>
            <person name="Luo S."/>
            <person name="Chen H."/>
            <person name="Gao J."/>
            <person name="Mao Z."/>
            <person name="Pires J.C."/>
            <person name="Luo M."/>
            <person name="Kudrna D."/>
            <person name="Wing R.A."/>
            <person name="Meyers B.C."/>
            <person name="Yi K."/>
            <person name="Kong H."/>
            <person name="Lavrijsen P."/>
            <person name="Sunseri F."/>
            <person name="Falavigna A."/>
            <person name="Ye Y."/>
            <person name="Leebens-Mack J.H."/>
            <person name="Chen G."/>
        </authorList>
    </citation>
    <scope>NUCLEOTIDE SEQUENCE [LARGE SCALE GENOMIC DNA]</scope>
    <source>
        <strain evidence="3">cv. DH0086</strain>
    </source>
</reference>
<dbReference type="EMBL" id="CM007382">
    <property type="protein sequence ID" value="ONK78170.1"/>
    <property type="molecule type" value="Genomic_DNA"/>
</dbReference>
<organism evidence="2 3">
    <name type="scientific">Asparagus officinalis</name>
    <name type="common">Garden asparagus</name>
    <dbReference type="NCBI Taxonomy" id="4686"/>
    <lineage>
        <taxon>Eukaryota</taxon>
        <taxon>Viridiplantae</taxon>
        <taxon>Streptophyta</taxon>
        <taxon>Embryophyta</taxon>
        <taxon>Tracheophyta</taxon>
        <taxon>Spermatophyta</taxon>
        <taxon>Magnoliopsida</taxon>
        <taxon>Liliopsida</taxon>
        <taxon>Asparagales</taxon>
        <taxon>Asparagaceae</taxon>
        <taxon>Asparagoideae</taxon>
        <taxon>Asparagus</taxon>
    </lineage>
</organism>
<feature type="region of interest" description="Disordered" evidence="1">
    <location>
        <begin position="96"/>
        <end position="123"/>
    </location>
</feature>
<feature type="compositionally biased region" description="Gly residues" evidence="1">
    <location>
        <begin position="1"/>
        <end position="10"/>
    </location>
</feature>
<sequence length="123" mass="13309">MSSDRGGGGSTFDEGALGKEGGEGVEVAVSSGRRETPEGSEFERLELQRVLGVVAYKMADGGLGLESGSSDLRKEEELRLGCGDEEECCAPRVSWRGRRGRSSMRGPVDDDESRAKRETEMEY</sequence>
<dbReference type="Gramene" id="ONK78170">
    <property type="protein sequence ID" value="ONK78170"/>
    <property type="gene ID" value="A4U43_C02F15240"/>
</dbReference>
<evidence type="ECO:0000313" key="2">
    <source>
        <dbReference type="EMBL" id="ONK78170.1"/>
    </source>
</evidence>
<feature type="region of interest" description="Disordered" evidence="1">
    <location>
        <begin position="1"/>
        <end position="41"/>
    </location>
</feature>
<feature type="compositionally biased region" description="Basic and acidic residues" evidence="1">
    <location>
        <begin position="32"/>
        <end position="41"/>
    </location>
</feature>
<feature type="compositionally biased region" description="Basic and acidic residues" evidence="1">
    <location>
        <begin position="113"/>
        <end position="123"/>
    </location>
</feature>
<dbReference type="AlphaFoldDB" id="A0A5P1FNG8"/>
<protein>
    <submittedName>
        <fullName evidence="2">Uncharacterized protein</fullName>
    </submittedName>
</protein>
<accession>A0A5P1FNG8</accession>
<dbReference type="Proteomes" id="UP000243459">
    <property type="component" value="Chromosome 2"/>
</dbReference>